<dbReference type="Gene3D" id="2.60.120.10">
    <property type="entry name" value="Jelly Rolls"/>
    <property type="match status" value="1"/>
</dbReference>
<name>A0A4R6DU35_9RHOO</name>
<dbReference type="RefSeq" id="WP_133593640.1">
    <property type="nucleotide sequence ID" value="NZ_SNVV01000016.1"/>
</dbReference>
<dbReference type="SUPFAM" id="SSF51206">
    <property type="entry name" value="cAMP-binding domain-like"/>
    <property type="match status" value="1"/>
</dbReference>
<sequence>MNEHNEAGQGMVSLRRGAPFYAAGEEGHAWRLVSGTLRLDHDDDTGPRFAGLAMTGDVVGAETLLFGRYTFSAHALSPCTLKPWTQAADAAASGFWLQAVAAAERRMGALLALRCGKATERIRKLLALMGGSGCAVVLPRLRDIADITDLTLETVSRTITSMGADGTLDVQGRHRVRWVRDVME</sequence>
<gene>
    <name evidence="1" type="ORF">C7389_11613</name>
</gene>
<dbReference type="EMBL" id="SNVV01000016">
    <property type="protein sequence ID" value="TDN48109.1"/>
    <property type="molecule type" value="Genomic_DNA"/>
</dbReference>
<evidence type="ECO:0000313" key="2">
    <source>
        <dbReference type="Proteomes" id="UP000295129"/>
    </source>
</evidence>
<protein>
    <submittedName>
        <fullName evidence="1">CRP-like cAMP-binding protein</fullName>
    </submittedName>
</protein>
<organism evidence="1 2">
    <name type="scientific">Azoarcus indigens</name>
    <dbReference type="NCBI Taxonomy" id="29545"/>
    <lineage>
        <taxon>Bacteria</taxon>
        <taxon>Pseudomonadati</taxon>
        <taxon>Pseudomonadota</taxon>
        <taxon>Betaproteobacteria</taxon>
        <taxon>Rhodocyclales</taxon>
        <taxon>Zoogloeaceae</taxon>
        <taxon>Azoarcus</taxon>
    </lineage>
</organism>
<dbReference type="InterPro" id="IPR014710">
    <property type="entry name" value="RmlC-like_jellyroll"/>
</dbReference>
<dbReference type="SUPFAM" id="SSF46785">
    <property type="entry name" value="Winged helix' DNA-binding domain"/>
    <property type="match status" value="1"/>
</dbReference>
<proteinExistence type="predicted"/>
<dbReference type="InterPro" id="IPR018490">
    <property type="entry name" value="cNMP-bd_dom_sf"/>
</dbReference>
<dbReference type="InterPro" id="IPR036390">
    <property type="entry name" value="WH_DNA-bd_sf"/>
</dbReference>
<accession>A0A4R6DU35</accession>
<dbReference type="OrthoDB" id="5297329at2"/>
<comment type="caution">
    <text evidence="1">The sequence shown here is derived from an EMBL/GenBank/DDBJ whole genome shotgun (WGS) entry which is preliminary data.</text>
</comment>
<keyword evidence="2" id="KW-1185">Reference proteome</keyword>
<dbReference type="AlphaFoldDB" id="A0A4R6DU35"/>
<evidence type="ECO:0000313" key="1">
    <source>
        <dbReference type="EMBL" id="TDN48109.1"/>
    </source>
</evidence>
<reference evidence="1 2" key="1">
    <citation type="submission" date="2019-03" db="EMBL/GenBank/DDBJ databases">
        <title>Genomic Encyclopedia of Type Strains, Phase IV (KMG-IV): sequencing the most valuable type-strain genomes for metagenomic binning, comparative biology and taxonomic classification.</title>
        <authorList>
            <person name="Goeker M."/>
        </authorList>
    </citation>
    <scope>NUCLEOTIDE SEQUENCE [LARGE SCALE GENOMIC DNA]</scope>
    <source>
        <strain evidence="1 2">DSM 12121</strain>
    </source>
</reference>
<dbReference type="Proteomes" id="UP000295129">
    <property type="component" value="Unassembled WGS sequence"/>
</dbReference>